<feature type="compositionally biased region" description="Low complexity" evidence="1">
    <location>
        <begin position="437"/>
        <end position="448"/>
    </location>
</feature>
<dbReference type="SMART" id="SM00167">
    <property type="entry name" value="VPS9"/>
    <property type="match status" value="1"/>
</dbReference>
<feature type="region of interest" description="Disordered" evidence="1">
    <location>
        <begin position="370"/>
        <end position="592"/>
    </location>
</feature>
<dbReference type="Gene3D" id="1.10.8.10">
    <property type="entry name" value="DNA helicase RuvA subunit, C-terminal domain"/>
    <property type="match status" value="1"/>
</dbReference>
<dbReference type="GO" id="GO:0031267">
    <property type="term" value="F:small GTPase binding"/>
    <property type="evidence" value="ECO:0007669"/>
    <property type="project" value="TreeGrafter"/>
</dbReference>
<dbReference type="Gene3D" id="1.10.246.120">
    <property type="match status" value="1"/>
</dbReference>
<feature type="compositionally biased region" description="Polar residues" evidence="1">
    <location>
        <begin position="484"/>
        <end position="514"/>
    </location>
</feature>
<dbReference type="OrthoDB" id="300289at2759"/>
<organism evidence="4 5">
    <name type="scientific">Tetrapyrgos nigripes</name>
    <dbReference type="NCBI Taxonomy" id="182062"/>
    <lineage>
        <taxon>Eukaryota</taxon>
        <taxon>Fungi</taxon>
        <taxon>Dikarya</taxon>
        <taxon>Basidiomycota</taxon>
        <taxon>Agaricomycotina</taxon>
        <taxon>Agaricomycetes</taxon>
        <taxon>Agaricomycetidae</taxon>
        <taxon>Agaricales</taxon>
        <taxon>Marasmiineae</taxon>
        <taxon>Marasmiaceae</taxon>
        <taxon>Tetrapyrgos</taxon>
    </lineage>
</organism>
<dbReference type="PROSITE" id="PS51205">
    <property type="entry name" value="VPS9"/>
    <property type="match status" value="1"/>
</dbReference>
<feature type="compositionally biased region" description="Polar residues" evidence="1">
    <location>
        <begin position="390"/>
        <end position="405"/>
    </location>
</feature>
<evidence type="ECO:0008006" key="6">
    <source>
        <dbReference type="Google" id="ProtNLM"/>
    </source>
</evidence>
<accession>A0A8H5FWI4</accession>
<feature type="compositionally biased region" description="Low complexity" evidence="1">
    <location>
        <begin position="455"/>
        <end position="465"/>
    </location>
</feature>
<feature type="compositionally biased region" description="Low complexity" evidence="1">
    <location>
        <begin position="835"/>
        <end position="855"/>
    </location>
</feature>
<feature type="region of interest" description="Disordered" evidence="1">
    <location>
        <begin position="158"/>
        <end position="185"/>
    </location>
</feature>
<dbReference type="InterPro" id="IPR037191">
    <property type="entry name" value="VPS9_dom_sf"/>
</dbReference>
<dbReference type="CDD" id="cd14279">
    <property type="entry name" value="CUE"/>
    <property type="match status" value="1"/>
</dbReference>
<gene>
    <name evidence="4" type="ORF">D9758_008061</name>
</gene>
<dbReference type="SMART" id="SM00546">
    <property type="entry name" value="CUE"/>
    <property type="match status" value="1"/>
</dbReference>
<feature type="compositionally biased region" description="Polar residues" evidence="1">
    <location>
        <begin position="780"/>
        <end position="801"/>
    </location>
</feature>
<dbReference type="GO" id="GO:0043130">
    <property type="term" value="F:ubiquitin binding"/>
    <property type="evidence" value="ECO:0007669"/>
    <property type="project" value="InterPro"/>
</dbReference>
<dbReference type="GO" id="GO:0005085">
    <property type="term" value="F:guanyl-nucleotide exchange factor activity"/>
    <property type="evidence" value="ECO:0007669"/>
    <property type="project" value="InterPro"/>
</dbReference>
<dbReference type="EMBL" id="JAACJM010000071">
    <property type="protein sequence ID" value="KAF5351312.1"/>
    <property type="molecule type" value="Genomic_DNA"/>
</dbReference>
<feature type="domain" description="CUE" evidence="2">
    <location>
        <begin position="653"/>
        <end position="696"/>
    </location>
</feature>
<dbReference type="PANTHER" id="PTHR23101:SF25">
    <property type="entry name" value="GTPASE-ACTIVATING PROTEIN AND VPS9 DOMAIN-CONTAINING PROTEIN 1"/>
    <property type="match status" value="1"/>
</dbReference>
<dbReference type="Pfam" id="PF18151">
    <property type="entry name" value="DUF5601"/>
    <property type="match status" value="1"/>
</dbReference>
<dbReference type="Gene3D" id="1.20.1050.80">
    <property type="entry name" value="VPS9 domain"/>
    <property type="match status" value="1"/>
</dbReference>
<dbReference type="PROSITE" id="PS51140">
    <property type="entry name" value="CUE"/>
    <property type="match status" value="1"/>
</dbReference>
<feature type="compositionally biased region" description="Low complexity" evidence="1">
    <location>
        <begin position="278"/>
        <end position="294"/>
    </location>
</feature>
<evidence type="ECO:0000313" key="4">
    <source>
        <dbReference type="EMBL" id="KAF5351312.1"/>
    </source>
</evidence>
<feature type="region of interest" description="Disordered" evidence="1">
    <location>
        <begin position="730"/>
        <end position="870"/>
    </location>
</feature>
<dbReference type="SUPFAM" id="SSF109993">
    <property type="entry name" value="VPS9 domain"/>
    <property type="match status" value="1"/>
</dbReference>
<dbReference type="GO" id="GO:0016192">
    <property type="term" value="P:vesicle-mediated transport"/>
    <property type="evidence" value="ECO:0007669"/>
    <property type="project" value="InterPro"/>
</dbReference>
<feature type="compositionally biased region" description="Low complexity" evidence="1">
    <location>
        <begin position="534"/>
        <end position="548"/>
    </location>
</feature>
<evidence type="ECO:0000259" key="3">
    <source>
        <dbReference type="PROSITE" id="PS51205"/>
    </source>
</evidence>
<evidence type="ECO:0000313" key="5">
    <source>
        <dbReference type="Proteomes" id="UP000559256"/>
    </source>
</evidence>
<feature type="compositionally biased region" description="Low complexity" evidence="1">
    <location>
        <begin position="809"/>
        <end position="822"/>
    </location>
</feature>
<evidence type="ECO:0000256" key="1">
    <source>
        <dbReference type="SAM" id="MobiDB-lite"/>
    </source>
</evidence>
<dbReference type="InterPro" id="IPR009060">
    <property type="entry name" value="UBA-like_sf"/>
</dbReference>
<feature type="compositionally biased region" description="Basic and acidic residues" evidence="1">
    <location>
        <begin position="158"/>
        <end position="181"/>
    </location>
</feature>
<keyword evidence="5" id="KW-1185">Reference proteome</keyword>
<dbReference type="InterPro" id="IPR041545">
    <property type="entry name" value="DUF5601"/>
</dbReference>
<protein>
    <recommendedName>
        <fullName evidence="6">Vacuolar protein sorting-associated protein 9a</fullName>
    </recommendedName>
</protein>
<dbReference type="Pfam" id="PF02204">
    <property type="entry name" value="VPS9"/>
    <property type="match status" value="1"/>
</dbReference>
<proteinExistence type="predicted"/>
<evidence type="ECO:0000259" key="2">
    <source>
        <dbReference type="PROSITE" id="PS51140"/>
    </source>
</evidence>
<dbReference type="AlphaFoldDB" id="A0A8H5FWI4"/>
<dbReference type="SUPFAM" id="SSF46934">
    <property type="entry name" value="UBA-like"/>
    <property type="match status" value="1"/>
</dbReference>
<sequence>MSSDEPPFDFQHFLDQIKLRSAEPVAKYLKSFLSNFSKRTFTLNDQIKIINDFLAFIAKQMRESVSAVLPRRPLTTDDLERDRVLAQRISLFSSWIEEKHLDIPVAEGSKGFLMFTQQELLKINHYKAPRDKLICVLNCCKVIYGLIRHLGALKEREKDAKTAEAETEKDEKDEKDEEHKPSLSLTGSADDFLPILIFIVIKSNPPHLISNVEFIQRFRNPSKLQSEAGYYLSSLMGAVAFIETMDYTSLSGISKEDFEAELEKAIQAQEHEEKLQRSSITRTDSSSSSDSTETPTPPDHQPPATSSGSATPLNLPNLPNITNISSSLTRELRGLDLSVGEDARRFIQRTGDAMKTPLNKIGRIFSEALDSFDGQGSPGQGPSGRPSGSNTPSSRPGTPQSSLFPHSQVEETPQGVPGGTYADAPIHTPYKPRVRRGPSSSSSRNNSPTLGQTLTPSTPSYVYSGSSGGAYEETPTRVGGRSQQGGPYTNSPLALGPSQSYPASHPQHQYQHLSVGTGTGGVQPPPRNQSLPIGSGSRGHTSSHSWSGNDGVEGQGAPQVPHGTHPPPPPPQLWNPGLPAGSGGSRPSTPHSADFDFSFSSLFGGGVVVEVNTSGVIKTQIQTQTPTQIFLIPKANSKETEKPERFKKQEAREMQDKVETLRQMFPSVDAEVVGWVLEANEGDLGRCVESLLEMGSGEGGVGAGAGMGAVERVGGDEHGEAVGYDVETGEPDLIDLSGSGADEHKETTTSPTSVPASGSSSTEKEGSIALPKSPVDKPEQGSSASSATVPASLTSSGSTTTEQKRESTQTDTTQASATSAITEGSPSVTIPPESTPATASAATVSTSATSSPTKSKSNEKPDKPSNSNTS</sequence>
<feature type="domain" description="VPS9" evidence="3">
    <location>
        <begin position="79"/>
        <end position="251"/>
    </location>
</feature>
<dbReference type="PANTHER" id="PTHR23101">
    <property type="entry name" value="RAB GDP/GTP EXCHANGE FACTOR"/>
    <property type="match status" value="1"/>
</dbReference>
<dbReference type="InterPro" id="IPR003123">
    <property type="entry name" value="VPS9"/>
</dbReference>
<dbReference type="GO" id="GO:0005829">
    <property type="term" value="C:cytosol"/>
    <property type="evidence" value="ECO:0007669"/>
    <property type="project" value="TreeGrafter"/>
</dbReference>
<name>A0A8H5FWI4_9AGAR</name>
<dbReference type="InterPro" id="IPR003892">
    <property type="entry name" value="CUE"/>
</dbReference>
<feature type="compositionally biased region" description="Pro residues" evidence="1">
    <location>
        <begin position="564"/>
        <end position="573"/>
    </location>
</feature>
<comment type="caution">
    <text evidence="4">The sequence shown here is derived from an EMBL/GenBank/DDBJ whole genome shotgun (WGS) entry which is preliminary data.</text>
</comment>
<reference evidence="4 5" key="1">
    <citation type="journal article" date="2020" name="ISME J.">
        <title>Uncovering the hidden diversity of litter-decomposition mechanisms in mushroom-forming fungi.</title>
        <authorList>
            <person name="Floudas D."/>
            <person name="Bentzer J."/>
            <person name="Ahren D."/>
            <person name="Johansson T."/>
            <person name="Persson P."/>
            <person name="Tunlid A."/>
        </authorList>
    </citation>
    <scope>NUCLEOTIDE SEQUENCE [LARGE SCALE GENOMIC DNA]</scope>
    <source>
        <strain evidence="4 5">CBS 291.85</strain>
    </source>
</reference>
<feature type="compositionally biased region" description="Low complexity" evidence="1">
    <location>
        <begin position="748"/>
        <end position="761"/>
    </location>
</feature>
<feature type="region of interest" description="Disordered" evidence="1">
    <location>
        <begin position="270"/>
        <end position="318"/>
    </location>
</feature>
<dbReference type="Proteomes" id="UP000559256">
    <property type="component" value="Unassembled WGS sequence"/>
</dbReference>
<dbReference type="Pfam" id="PF02845">
    <property type="entry name" value="CUE"/>
    <property type="match status" value="1"/>
</dbReference>
<dbReference type="GO" id="GO:0030139">
    <property type="term" value="C:endocytic vesicle"/>
    <property type="evidence" value="ECO:0007669"/>
    <property type="project" value="TreeGrafter"/>
</dbReference>
<dbReference type="InterPro" id="IPR045046">
    <property type="entry name" value="Vps9-like"/>
</dbReference>